<accession>B1M1P1</accession>
<dbReference type="RefSeq" id="WP_012322561.1">
    <property type="nucleotide sequence ID" value="NC_010505.1"/>
</dbReference>
<proteinExistence type="predicted"/>
<dbReference type="EMBL" id="CP001001">
    <property type="protein sequence ID" value="ACB27624.1"/>
    <property type="molecule type" value="Genomic_DNA"/>
</dbReference>
<dbReference type="STRING" id="426355.Mrad2831_5679"/>
<dbReference type="GeneID" id="43529517"/>
<keyword evidence="1" id="KW-1133">Transmembrane helix</keyword>
<keyword evidence="1" id="KW-0472">Membrane</keyword>
<feature type="transmembrane region" description="Helical" evidence="1">
    <location>
        <begin position="41"/>
        <end position="64"/>
    </location>
</feature>
<dbReference type="HOGENOM" id="CLU_2789197_0_0_5"/>
<dbReference type="AlphaFoldDB" id="B1M1P1"/>
<name>B1M1P1_METRJ</name>
<reference evidence="2 3" key="1">
    <citation type="submission" date="2008-03" db="EMBL/GenBank/DDBJ databases">
        <title>Complete sequence of chromosome of Methylobacterium radiotolerans JCM 2831.</title>
        <authorList>
            <consortium name="US DOE Joint Genome Institute"/>
            <person name="Copeland A."/>
            <person name="Lucas S."/>
            <person name="Lapidus A."/>
            <person name="Glavina del Rio T."/>
            <person name="Dalin E."/>
            <person name="Tice H."/>
            <person name="Bruce D."/>
            <person name="Goodwin L."/>
            <person name="Pitluck S."/>
            <person name="Kiss H."/>
            <person name="Brettin T."/>
            <person name="Detter J.C."/>
            <person name="Han C."/>
            <person name="Kuske C.R."/>
            <person name="Schmutz J."/>
            <person name="Larimer F."/>
            <person name="Land M."/>
            <person name="Hauser L."/>
            <person name="Kyrpides N."/>
            <person name="Mikhailova N."/>
            <person name="Marx C.J."/>
            <person name="Richardson P."/>
        </authorList>
    </citation>
    <scope>NUCLEOTIDE SEQUENCE [LARGE SCALE GENOMIC DNA]</scope>
    <source>
        <strain evidence="3">ATCC 27329 / DSM 1819 / JCM 2831 / NBRC 15690 / NCIMB 10815 / 0-1</strain>
    </source>
</reference>
<gene>
    <name evidence="2" type="ordered locus">Mrad2831_5679</name>
</gene>
<evidence type="ECO:0000313" key="2">
    <source>
        <dbReference type="EMBL" id="ACB27624.1"/>
    </source>
</evidence>
<evidence type="ECO:0000313" key="3">
    <source>
        <dbReference type="Proteomes" id="UP000006589"/>
    </source>
</evidence>
<evidence type="ECO:0000256" key="1">
    <source>
        <dbReference type="SAM" id="Phobius"/>
    </source>
</evidence>
<keyword evidence="1" id="KW-0812">Transmembrane</keyword>
<sequence>MNGDACAKNFGQQNVREIYDCTQRTFERVMADPAGATINEWVTVVALVGLGLFIIWIVVSVAAIEARR</sequence>
<dbReference type="Proteomes" id="UP000006589">
    <property type="component" value="Chromosome"/>
</dbReference>
<organism evidence="2 3">
    <name type="scientific">Methylobacterium radiotolerans (strain ATCC 27329 / DSM 1819 / JCM 2831 / NBRC 15690 / NCIMB 10815 / 0-1)</name>
    <dbReference type="NCBI Taxonomy" id="426355"/>
    <lineage>
        <taxon>Bacteria</taxon>
        <taxon>Pseudomonadati</taxon>
        <taxon>Pseudomonadota</taxon>
        <taxon>Alphaproteobacteria</taxon>
        <taxon>Hyphomicrobiales</taxon>
        <taxon>Methylobacteriaceae</taxon>
        <taxon>Methylobacterium</taxon>
    </lineage>
</organism>
<protein>
    <submittedName>
        <fullName evidence="2">Uncharacterized protein</fullName>
    </submittedName>
</protein>
<dbReference type="KEGG" id="mrd:Mrad2831_5679"/>